<dbReference type="EC" id="3.1.4.11" evidence="4 15"/>
<keyword evidence="11 15" id="KW-0442">Lipid degradation</keyword>
<evidence type="ECO:0000256" key="6">
    <source>
        <dbReference type="ARBA" id="ARBA00022553"/>
    </source>
</evidence>
<keyword evidence="12 15" id="KW-0443">Lipid metabolism</keyword>
<dbReference type="Gene3D" id="3.20.20.190">
    <property type="entry name" value="Phosphatidylinositol (PI) phosphodiesterase"/>
    <property type="match status" value="1"/>
</dbReference>
<dbReference type="PROSITE" id="PS50003">
    <property type="entry name" value="PH_DOMAIN"/>
    <property type="match status" value="1"/>
</dbReference>
<evidence type="ECO:0000256" key="12">
    <source>
        <dbReference type="ARBA" id="ARBA00023098"/>
    </source>
</evidence>
<dbReference type="SUPFAM" id="SSF47473">
    <property type="entry name" value="EF-hand"/>
    <property type="match status" value="1"/>
</dbReference>
<dbReference type="PANTHER" id="PTHR10336:SF33">
    <property type="entry name" value="1-PHOSPHATIDYLINOSITOL 4,5-BISPHOSPHATE PHOSPHODIESTERASE DELTA-3"/>
    <property type="match status" value="1"/>
</dbReference>
<comment type="cofactor">
    <cofactor evidence="1">
        <name>Ca(2+)</name>
        <dbReference type="ChEBI" id="CHEBI:29108"/>
    </cofactor>
</comment>
<feature type="domain" description="PI-PLC Y-box" evidence="18">
    <location>
        <begin position="497"/>
        <end position="540"/>
    </location>
</feature>
<dbReference type="GO" id="GO:0032154">
    <property type="term" value="C:cleavage furrow"/>
    <property type="evidence" value="ECO:0007669"/>
    <property type="project" value="UniProtKB-SubCell"/>
</dbReference>
<evidence type="ECO:0000256" key="10">
    <source>
        <dbReference type="ARBA" id="ARBA00022837"/>
    </source>
</evidence>
<comment type="catalytic activity">
    <reaction evidence="14">
        <text>a 1,2-diacyl-sn-glycero-3-phospho-(1D-myo-inositol-4,5-bisphosphate) + H2O = 1D-myo-inositol 1,4,5-trisphosphate + a 1,2-diacyl-sn-glycerol + H(+)</text>
        <dbReference type="Rhea" id="RHEA:33179"/>
        <dbReference type="ChEBI" id="CHEBI:15377"/>
        <dbReference type="ChEBI" id="CHEBI:15378"/>
        <dbReference type="ChEBI" id="CHEBI:17815"/>
        <dbReference type="ChEBI" id="CHEBI:58456"/>
        <dbReference type="ChEBI" id="CHEBI:203600"/>
        <dbReference type="EC" id="3.1.4.11"/>
    </reaction>
    <physiologicalReaction direction="left-to-right" evidence="14">
        <dbReference type="Rhea" id="RHEA:33180"/>
    </physiologicalReaction>
</comment>
<feature type="domain" description="EF-hand" evidence="19">
    <location>
        <begin position="138"/>
        <end position="165"/>
    </location>
</feature>
<evidence type="ECO:0000256" key="1">
    <source>
        <dbReference type="ARBA" id="ARBA00001913"/>
    </source>
</evidence>
<protein>
    <recommendedName>
        <fullName evidence="4 15">Phosphoinositide phospholipase C</fullName>
        <ecNumber evidence="4 15">3.1.4.11</ecNumber>
    </recommendedName>
</protein>
<evidence type="ECO:0000259" key="17">
    <source>
        <dbReference type="PROSITE" id="PS50003"/>
    </source>
</evidence>
<feature type="non-terminal residue" evidence="20">
    <location>
        <position position="540"/>
    </location>
</feature>
<evidence type="ECO:0000256" key="5">
    <source>
        <dbReference type="ARBA" id="ARBA00022490"/>
    </source>
</evidence>
<dbReference type="PROSITE" id="PS50007">
    <property type="entry name" value="PIPLC_X_DOMAIN"/>
    <property type="match status" value="1"/>
</dbReference>
<keyword evidence="10" id="KW-0106">Calcium</keyword>
<comment type="subcellular location">
    <subcellularLocation>
        <location evidence="3">Cleavage furrow</location>
    </subcellularLocation>
    <subcellularLocation>
        <location evidence="2">Cytoplasm</location>
    </subcellularLocation>
</comment>
<dbReference type="SUPFAM" id="SSF50729">
    <property type="entry name" value="PH domain-like"/>
    <property type="match status" value="1"/>
</dbReference>
<dbReference type="Proteomes" id="UP000541332">
    <property type="component" value="Unassembled WGS sequence"/>
</dbReference>
<dbReference type="InterPro" id="IPR001711">
    <property type="entry name" value="PLipase_C_Pinositol-sp_Y"/>
</dbReference>
<dbReference type="InterPro" id="IPR018247">
    <property type="entry name" value="EF_Hand_1_Ca_BS"/>
</dbReference>
<dbReference type="GO" id="GO:0005737">
    <property type="term" value="C:cytoplasm"/>
    <property type="evidence" value="ECO:0007669"/>
    <property type="project" value="UniProtKB-SubCell"/>
</dbReference>
<dbReference type="GO" id="GO:0005509">
    <property type="term" value="F:calcium ion binding"/>
    <property type="evidence" value="ECO:0007669"/>
    <property type="project" value="InterPro"/>
</dbReference>
<evidence type="ECO:0000259" key="19">
    <source>
        <dbReference type="PROSITE" id="PS50222"/>
    </source>
</evidence>
<keyword evidence="8" id="KW-0677">Repeat</keyword>
<feature type="non-terminal residue" evidence="20">
    <location>
        <position position="1"/>
    </location>
</feature>
<feature type="compositionally biased region" description="Acidic residues" evidence="16">
    <location>
        <begin position="446"/>
        <end position="462"/>
    </location>
</feature>
<dbReference type="Pfam" id="PF14788">
    <property type="entry name" value="EF-hand_10"/>
    <property type="match status" value="1"/>
</dbReference>
<dbReference type="SUPFAM" id="SSF51695">
    <property type="entry name" value="PLC-like phosphodiesterases"/>
    <property type="match status" value="1"/>
</dbReference>
<dbReference type="InterPro" id="IPR017946">
    <property type="entry name" value="PLC-like_Pdiesterase_TIM-brl"/>
</dbReference>
<evidence type="ECO:0000259" key="18">
    <source>
        <dbReference type="PROSITE" id="PS50008"/>
    </source>
</evidence>
<dbReference type="PRINTS" id="PR00390">
    <property type="entry name" value="PHPHLIPASEC"/>
</dbReference>
<dbReference type="GO" id="GO:0004435">
    <property type="term" value="F:phosphatidylinositol-4,5-bisphosphate phospholipase C activity"/>
    <property type="evidence" value="ECO:0007669"/>
    <property type="project" value="UniProtKB-EC"/>
</dbReference>
<keyword evidence="5" id="KW-0963">Cytoplasm</keyword>
<dbReference type="InterPro" id="IPR011993">
    <property type="entry name" value="PH-like_dom_sf"/>
</dbReference>
<dbReference type="InterPro" id="IPR000909">
    <property type="entry name" value="PLipase_C_PInositol-sp_X_dom"/>
</dbReference>
<evidence type="ECO:0000313" key="20">
    <source>
        <dbReference type="EMBL" id="NXW93701.1"/>
    </source>
</evidence>
<gene>
    <name evidence="20" type="primary">Plcd3</name>
    <name evidence="20" type="ORF">ALOBEC_R09862</name>
</gene>
<feature type="domain" description="PH" evidence="17">
    <location>
        <begin position="8"/>
        <end position="117"/>
    </location>
</feature>
<sequence>LTEDEDIQRMLRGSVLRKVKSRGGPRERLFRLQEDGVTVCFEGGSRRSRSRQSFSVTHVEGVREGHQSEGLRKHGAAFPASLCFTLVFRGKRKNLDLVARGEEDARHWVQGLTKLMGRLQAMSQWEKLDQYPFWIHGVLQRADRDKDNKMSFREVKSMLRMINIHMDDGYAYKLFKECDHSGDERLEGRELEEFCRRLLRRPELEELFGRYSGEDHVLSAEELRDFLRDQGEDASLRQAHAIIRAHELNDTARQQDLMMLDGFMMYLLSAAGDIFNQEHARVHQDMGQPLCHYFISSSHNTYLTRHQLGGTSSTEAYVRALMAGCRCVELDCWEGSDGEPVVYHGHTLTSKILFRDVIESIRDYAFKQSPYPVILSLENHCGLEQQATMARHMKAILGDMLLTQPLEGQDPHSLPSPEQLKGKILVKGKKLPESWHHPQGVTSLQDPEEEEEEEEEDEEEEKLQERSRRRVRGSTRAVVLGDHGVLAKEVLQVAPELSAMVVYCQAVPFPGLAQALRHPRPCQVSSFSERKARKLIKEAG</sequence>
<keyword evidence="7" id="KW-0479">Metal-binding</keyword>
<evidence type="ECO:0000256" key="13">
    <source>
        <dbReference type="ARBA" id="ARBA00023224"/>
    </source>
</evidence>
<evidence type="ECO:0000256" key="7">
    <source>
        <dbReference type="ARBA" id="ARBA00022723"/>
    </source>
</evidence>
<evidence type="ECO:0000256" key="3">
    <source>
        <dbReference type="ARBA" id="ARBA00004626"/>
    </source>
</evidence>
<dbReference type="PROSITE" id="PS00018">
    <property type="entry name" value="EF_HAND_1"/>
    <property type="match status" value="1"/>
</dbReference>
<dbReference type="Pfam" id="PF00388">
    <property type="entry name" value="PI-PLC-X"/>
    <property type="match status" value="1"/>
</dbReference>
<dbReference type="EMBL" id="VWYH01009688">
    <property type="protein sequence ID" value="NXW93701.1"/>
    <property type="molecule type" value="Genomic_DNA"/>
</dbReference>
<keyword evidence="9 15" id="KW-0378">Hydrolase</keyword>
<dbReference type="FunFam" id="1.10.238.10:FF:000005">
    <property type="entry name" value="Phosphoinositide phospholipase C"/>
    <property type="match status" value="1"/>
</dbReference>
<dbReference type="InterPro" id="IPR039504">
    <property type="entry name" value="PLC-delta3_EF-hand"/>
</dbReference>
<dbReference type="SMART" id="SM00148">
    <property type="entry name" value="PLCXc"/>
    <property type="match status" value="1"/>
</dbReference>
<evidence type="ECO:0000256" key="8">
    <source>
        <dbReference type="ARBA" id="ARBA00022737"/>
    </source>
</evidence>
<evidence type="ECO:0000256" key="16">
    <source>
        <dbReference type="SAM" id="MobiDB-lite"/>
    </source>
</evidence>
<evidence type="ECO:0000256" key="2">
    <source>
        <dbReference type="ARBA" id="ARBA00004496"/>
    </source>
</evidence>
<dbReference type="PROSITE" id="PS50222">
    <property type="entry name" value="EF_HAND_2"/>
    <property type="match status" value="1"/>
</dbReference>
<reference evidence="20 21" key="1">
    <citation type="submission" date="2020-02" db="EMBL/GenBank/DDBJ databases">
        <title>Bird 10,000 Genomes (B10K) Project - Family phase.</title>
        <authorList>
            <person name="Zhang G."/>
        </authorList>
    </citation>
    <scope>NUCLEOTIDE SEQUENCE [LARGE SCALE GENOMIC DNA]</scope>
    <source>
        <strain evidence="20">B10K-DU-006-06</strain>
    </source>
</reference>
<evidence type="ECO:0000256" key="15">
    <source>
        <dbReference type="RuleBase" id="RU361133"/>
    </source>
</evidence>
<dbReference type="GO" id="GO:0035556">
    <property type="term" value="P:intracellular signal transduction"/>
    <property type="evidence" value="ECO:0007669"/>
    <property type="project" value="InterPro"/>
</dbReference>
<feature type="region of interest" description="Disordered" evidence="16">
    <location>
        <begin position="433"/>
        <end position="471"/>
    </location>
</feature>
<dbReference type="Gene3D" id="1.10.238.10">
    <property type="entry name" value="EF-hand"/>
    <property type="match status" value="2"/>
</dbReference>
<evidence type="ECO:0000256" key="14">
    <source>
        <dbReference type="ARBA" id="ARBA00023674"/>
    </source>
</evidence>
<keyword evidence="21" id="KW-1185">Reference proteome</keyword>
<dbReference type="PANTHER" id="PTHR10336">
    <property type="entry name" value="PHOSPHOINOSITIDE-SPECIFIC PHOSPHOLIPASE C FAMILY PROTEIN"/>
    <property type="match status" value="1"/>
</dbReference>
<dbReference type="GO" id="GO:0016042">
    <property type="term" value="P:lipid catabolic process"/>
    <property type="evidence" value="ECO:0007669"/>
    <property type="project" value="UniProtKB-KW"/>
</dbReference>
<dbReference type="InterPro" id="IPR011992">
    <property type="entry name" value="EF-hand-dom_pair"/>
</dbReference>
<keyword evidence="6" id="KW-0597">Phosphoprotein</keyword>
<dbReference type="PROSITE" id="PS50008">
    <property type="entry name" value="PIPLC_Y_DOMAIN"/>
    <property type="match status" value="1"/>
</dbReference>
<name>A0A7L4G6H2_9COLU</name>
<evidence type="ECO:0000313" key="21">
    <source>
        <dbReference type="Proteomes" id="UP000541332"/>
    </source>
</evidence>
<evidence type="ECO:0000256" key="11">
    <source>
        <dbReference type="ARBA" id="ARBA00022963"/>
    </source>
</evidence>
<dbReference type="InterPro" id="IPR001192">
    <property type="entry name" value="PI-PLC_fam"/>
</dbReference>
<keyword evidence="13" id="KW-0807">Transducer</keyword>
<dbReference type="AlphaFoldDB" id="A0A7L4G6H2"/>
<comment type="caution">
    <text evidence="20">The sequence shown here is derived from an EMBL/GenBank/DDBJ whole genome shotgun (WGS) entry which is preliminary data.</text>
</comment>
<evidence type="ECO:0000256" key="9">
    <source>
        <dbReference type="ARBA" id="ARBA00022801"/>
    </source>
</evidence>
<evidence type="ECO:0000256" key="4">
    <source>
        <dbReference type="ARBA" id="ARBA00012368"/>
    </source>
</evidence>
<proteinExistence type="predicted"/>
<dbReference type="Gene3D" id="2.30.29.30">
    <property type="entry name" value="Pleckstrin-homology domain (PH domain)/Phosphotyrosine-binding domain (PTB)"/>
    <property type="match status" value="1"/>
</dbReference>
<dbReference type="FunFam" id="1.10.238.10:FF:000071">
    <property type="entry name" value="Phosphoinositide phospholipase C"/>
    <property type="match status" value="1"/>
</dbReference>
<dbReference type="InterPro" id="IPR001849">
    <property type="entry name" value="PH_domain"/>
</dbReference>
<dbReference type="SMART" id="SM00233">
    <property type="entry name" value="PH"/>
    <property type="match status" value="1"/>
</dbReference>
<accession>A0A7L4G6H2</accession>
<dbReference type="FunFam" id="2.30.29.30:FF:000088">
    <property type="entry name" value="Phosphoinositide phospholipase C"/>
    <property type="match status" value="1"/>
</dbReference>
<dbReference type="OrthoDB" id="269822at2759"/>
<dbReference type="InterPro" id="IPR002048">
    <property type="entry name" value="EF_hand_dom"/>
</dbReference>
<organism evidence="20 21">
    <name type="scientific">Pampusana beccarii</name>
    <name type="common">Western bronze ground-dove</name>
    <dbReference type="NCBI Taxonomy" id="2953425"/>
    <lineage>
        <taxon>Eukaryota</taxon>
        <taxon>Metazoa</taxon>
        <taxon>Chordata</taxon>
        <taxon>Craniata</taxon>
        <taxon>Vertebrata</taxon>
        <taxon>Euteleostomi</taxon>
        <taxon>Archelosauria</taxon>
        <taxon>Archosauria</taxon>
        <taxon>Dinosauria</taxon>
        <taxon>Saurischia</taxon>
        <taxon>Theropoda</taxon>
        <taxon>Coelurosauria</taxon>
        <taxon>Aves</taxon>
        <taxon>Neognathae</taxon>
        <taxon>Neoaves</taxon>
        <taxon>Columbimorphae</taxon>
        <taxon>Columbiformes</taxon>
        <taxon>Columbidae</taxon>
        <taxon>Pampusana</taxon>
    </lineage>
</organism>